<dbReference type="InterPro" id="IPR005843">
    <property type="entry name" value="A-D-PHexomutase_C"/>
</dbReference>
<dbReference type="InterPro" id="IPR016055">
    <property type="entry name" value="A-D-PHexomutase_a/b/a-I/II/III"/>
</dbReference>
<evidence type="ECO:0000256" key="6">
    <source>
        <dbReference type="ARBA" id="ARBA00023235"/>
    </source>
</evidence>
<organism evidence="10 11">
    <name type="scientific">Candidatus Pseudogracilibacillus intestinigallinarum</name>
    <dbReference type="NCBI Taxonomy" id="2838742"/>
    <lineage>
        <taxon>Bacteria</taxon>
        <taxon>Bacillati</taxon>
        <taxon>Bacillota</taxon>
        <taxon>Bacilli</taxon>
        <taxon>Bacillales</taxon>
        <taxon>Bacillaceae</taxon>
        <taxon>Pseudogracilibacillus</taxon>
    </lineage>
</organism>
<dbReference type="InterPro" id="IPR036900">
    <property type="entry name" value="A-D-PHexomutase_C_sf"/>
</dbReference>
<comment type="catalytic activity">
    <reaction evidence="1">
        <text>alpha-D-glucose 1-phosphate = alpha-D-glucose 6-phosphate</text>
        <dbReference type="Rhea" id="RHEA:23536"/>
        <dbReference type="ChEBI" id="CHEBI:58225"/>
        <dbReference type="ChEBI" id="CHEBI:58601"/>
        <dbReference type="EC" id="5.4.2.2"/>
    </reaction>
</comment>
<feature type="domain" description="Alpha-D-phosphohexomutase C-terminal" evidence="7">
    <location>
        <begin position="258"/>
        <end position="302"/>
    </location>
</feature>
<dbReference type="SUPFAM" id="SSF55957">
    <property type="entry name" value="Phosphoglucomutase, C-terminal domain"/>
    <property type="match status" value="1"/>
</dbReference>
<dbReference type="AlphaFoldDB" id="A0A9D1TKH3"/>
<gene>
    <name evidence="10" type="ORF">H9895_10795</name>
</gene>
<evidence type="ECO:0000313" key="11">
    <source>
        <dbReference type="Proteomes" id="UP000823937"/>
    </source>
</evidence>
<feature type="domain" description="Alpha-D-phosphohexomutase alpha/beta/alpha" evidence="9">
    <location>
        <begin position="76"/>
        <end position="203"/>
    </location>
</feature>
<dbReference type="SUPFAM" id="SSF53738">
    <property type="entry name" value="Phosphoglucomutase, first 3 domains"/>
    <property type="match status" value="2"/>
</dbReference>
<reference evidence="10" key="1">
    <citation type="journal article" date="2021" name="PeerJ">
        <title>Extensive microbial diversity within the chicken gut microbiome revealed by metagenomics and culture.</title>
        <authorList>
            <person name="Gilroy R."/>
            <person name="Ravi A."/>
            <person name="Getino M."/>
            <person name="Pursley I."/>
            <person name="Horton D.L."/>
            <person name="Alikhan N.F."/>
            <person name="Baker D."/>
            <person name="Gharbi K."/>
            <person name="Hall N."/>
            <person name="Watson M."/>
            <person name="Adriaenssens E.M."/>
            <person name="Foster-Nyarko E."/>
            <person name="Jarju S."/>
            <person name="Secka A."/>
            <person name="Antonio M."/>
            <person name="Oren A."/>
            <person name="Chaudhuri R.R."/>
            <person name="La Ragione R."/>
            <person name="Hildebrand F."/>
            <person name="Pallen M.J."/>
        </authorList>
    </citation>
    <scope>NUCLEOTIDE SEQUENCE</scope>
    <source>
        <strain evidence="10">CHK169-2315</strain>
    </source>
</reference>
<evidence type="ECO:0000313" key="10">
    <source>
        <dbReference type="EMBL" id="HIV75551.1"/>
    </source>
</evidence>
<dbReference type="GO" id="GO:0008973">
    <property type="term" value="F:phosphopentomutase activity"/>
    <property type="evidence" value="ECO:0007669"/>
    <property type="project" value="TreeGrafter"/>
</dbReference>
<dbReference type="EMBL" id="DXHX01000155">
    <property type="protein sequence ID" value="HIV75551.1"/>
    <property type="molecule type" value="Genomic_DNA"/>
</dbReference>
<dbReference type="Pfam" id="PF02880">
    <property type="entry name" value="PGM_PMM_III"/>
    <property type="match status" value="1"/>
</dbReference>
<keyword evidence="6" id="KW-0413">Isomerase</keyword>
<evidence type="ECO:0000256" key="4">
    <source>
        <dbReference type="ARBA" id="ARBA00022723"/>
    </source>
</evidence>
<keyword evidence="4" id="KW-0479">Metal-binding</keyword>
<dbReference type="Pfam" id="PF00408">
    <property type="entry name" value="PGM_PMM_IV"/>
    <property type="match status" value="1"/>
</dbReference>
<evidence type="ECO:0000259" key="8">
    <source>
        <dbReference type="Pfam" id="PF02879"/>
    </source>
</evidence>
<evidence type="ECO:0000259" key="9">
    <source>
        <dbReference type="Pfam" id="PF02880"/>
    </source>
</evidence>
<keyword evidence="3" id="KW-0313">Glucose metabolism</keyword>
<name>A0A9D1TKH3_9BACI</name>
<protein>
    <recommendedName>
        <fullName evidence="2">phosphoglucomutase (alpha-D-glucose-1,6-bisphosphate-dependent)</fullName>
        <ecNumber evidence="2">5.4.2.2</ecNumber>
    </recommendedName>
</protein>
<feature type="domain" description="Alpha-D-phosphohexomutase alpha/beta/alpha" evidence="8">
    <location>
        <begin position="6"/>
        <end position="65"/>
    </location>
</feature>
<dbReference type="PANTHER" id="PTHR45745:SF1">
    <property type="entry name" value="PHOSPHOGLUCOMUTASE 2B-RELATED"/>
    <property type="match status" value="1"/>
</dbReference>
<proteinExistence type="predicted"/>
<dbReference type="EC" id="5.4.2.2" evidence="2"/>
<dbReference type="GO" id="GO:0004614">
    <property type="term" value="F:phosphoglucomutase activity"/>
    <property type="evidence" value="ECO:0007669"/>
    <property type="project" value="UniProtKB-EC"/>
</dbReference>
<keyword evidence="5" id="KW-0460">Magnesium</keyword>
<dbReference type="Pfam" id="PF02879">
    <property type="entry name" value="PGM_PMM_II"/>
    <property type="match status" value="1"/>
</dbReference>
<dbReference type="GO" id="GO:0006166">
    <property type="term" value="P:purine ribonucleoside salvage"/>
    <property type="evidence" value="ECO:0007669"/>
    <property type="project" value="TreeGrafter"/>
</dbReference>
<dbReference type="PANTHER" id="PTHR45745">
    <property type="entry name" value="PHOSPHOMANNOMUTASE 45A"/>
    <property type="match status" value="1"/>
</dbReference>
<reference evidence="10" key="2">
    <citation type="submission" date="2021-04" db="EMBL/GenBank/DDBJ databases">
        <authorList>
            <person name="Gilroy R."/>
        </authorList>
    </citation>
    <scope>NUCLEOTIDE SEQUENCE</scope>
    <source>
        <strain evidence="10">CHK169-2315</strain>
    </source>
</reference>
<evidence type="ECO:0000256" key="2">
    <source>
        <dbReference type="ARBA" id="ARBA00012728"/>
    </source>
</evidence>
<dbReference type="Gene3D" id="3.40.120.10">
    <property type="entry name" value="Alpha-D-Glucose-1,6-Bisphosphate, subunit A, domain 3"/>
    <property type="match status" value="2"/>
</dbReference>
<evidence type="ECO:0000259" key="7">
    <source>
        <dbReference type="Pfam" id="PF00408"/>
    </source>
</evidence>
<feature type="non-terminal residue" evidence="10">
    <location>
        <position position="1"/>
    </location>
</feature>
<sequence>ALKMAGFLNVSVVENQAQPDGDFPTLDYPNPEEASAFELAMEEGKKINADVLLATDPDADRAGVAVHVEGSYKLLTGNQIGAILLHYLITEKKIQGTLEDNAAVLKTIVTSELGSDIAKAHGIKTFDVLTGFKYIAEKMKTFEETKEHTFLFGYEESYGYLIGDFVRDKDAVQTCLLIAEVAAFYKKQGKNLYDGLQEIFEKYGYYVEDLQSITLEGKDGTAQIQAILEDFRNNPPNELANVNVNVREDYQIQQRMVVSNGEVEDIMLPKSNVLKYILDNGAWVVIRPSGTEPKIKFYYGVKEVSLEESHSFIRKLHKSIETRLVSFFN</sequence>
<dbReference type="Gene3D" id="3.30.310.50">
    <property type="entry name" value="Alpha-D-phosphohexomutase, C-terminal domain"/>
    <property type="match status" value="1"/>
</dbReference>
<dbReference type="GO" id="GO:0046872">
    <property type="term" value="F:metal ion binding"/>
    <property type="evidence" value="ECO:0007669"/>
    <property type="project" value="UniProtKB-KW"/>
</dbReference>
<keyword evidence="3" id="KW-0119">Carbohydrate metabolism</keyword>
<accession>A0A9D1TKH3</accession>
<evidence type="ECO:0000256" key="3">
    <source>
        <dbReference type="ARBA" id="ARBA00022526"/>
    </source>
</evidence>
<dbReference type="GO" id="GO:0006006">
    <property type="term" value="P:glucose metabolic process"/>
    <property type="evidence" value="ECO:0007669"/>
    <property type="project" value="UniProtKB-KW"/>
</dbReference>
<evidence type="ECO:0000256" key="5">
    <source>
        <dbReference type="ARBA" id="ARBA00022842"/>
    </source>
</evidence>
<dbReference type="InterPro" id="IPR005845">
    <property type="entry name" value="A-D-PHexomutase_a/b/a-II"/>
</dbReference>
<comment type="caution">
    <text evidence="10">The sequence shown here is derived from an EMBL/GenBank/DDBJ whole genome shotgun (WGS) entry which is preliminary data.</text>
</comment>
<evidence type="ECO:0000256" key="1">
    <source>
        <dbReference type="ARBA" id="ARBA00000443"/>
    </source>
</evidence>
<dbReference type="InterPro" id="IPR005846">
    <property type="entry name" value="A-D-PHexomutase_a/b/a-III"/>
</dbReference>
<dbReference type="Proteomes" id="UP000823937">
    <property type="component" value="Unassembled WGS sequence"/>
</dbReference>